<proteinExistence type="predicted"/>
<reference evidence="1 2" key="1">
    <citation type="submission" date="2019-03" db="EMBL/GenBank/DDBJ databases">
        <title>Single cell metagenomics reveals metabolic interactions within the superorganism composed of flagellate Streblomastix strix and complex community of Bacteroidetes bacteria on its surface.</title>
        <authorList>
            <person name="Treitli S.C."/>
            <person name="Kolisko M."/>
            <person name="Husnik F."/>
            <person name="Keeling P."/>
            <person name="Hampl V."/>
        </authorList>
    </citation>
    <scope>NUCLEOTIDE SEQUENCE [LARGE SCALE GENOMIC DNA]</scope>
    <source>
        <strain evidence="1">ST1C</strain>
    </source>
</reference>
<accession>A0A5J4UHV9</accession>
<gene>
    <name evidence="1" type="ORF">EZS28_034913</name>
</gene>
<feature type="non-terminal residue" evidence="1">
    <location>
        <position position="1"/>
    </location>
</feature>
<evidence type="ECO:0000313" key="2">
    <source>
        <dbReference type="Proteomes" id="UP000324800"/>
    </source>
</evidence>
<organism evidence="1 2">
    <name type="scientific">Streblomastix strix</name>
    <dbReference type="NCBI Taxonomy" id="222440"/>
    <lineage>
        <taxon>Eukaryota</taxon>
        <taxon>Metamonada</taxon>
        <taxon>Preaxostyla</taxon>
        <taxon>Oxymonadida</taxon>
        <taxon>Streblomastigidae</taxon>
        <taxon>Streblomastix</taxon>
    </lineage>
</organism>
<dbReference type="Proteomes" id="UP000324800">
    <property type="component" value="Unassembled WGS sequence"/>
</dbReference>
<name>A0A5J4UHV9_9EUKA</name>
<evidence type="ECO:0000313" key="1">
    <source>
        <dbReference type="EMBL" id="KAA6369560.1"/>
    </source>
</evidence>
<comment type="caution">
    <text evidence="1">The sequence shown here is derived from an EMBL/GenBank/DDBJ whole genome shotgun (WGS) entry which is preliminary data.</text>
</comment>
<dbReference type="EMBL" id="SNRW01016244">
    <property type="protein sequence ID" value="KAA6369560.1"/>
    <property type="molecule type" value="Genomic_DNA"/>
</dbReference>
<sequence>AGVVLLLVAKNQKEFEVDIMKEGQPHKIELLAQTRCEMDDQAVLLSDANIRSHTASVALQHNILSAKSPALPYFPLKYINSIAEYHLLKNTSGNSLLSGSQEVEDEKTYSCGCELYERTGQLSKVLEFQVGCDQFELQIGLI</sequence>
<protein>
    <submittedName>
        <fullName evidence="1">Uncharacterized protein</fullName>
    </submittedName>
</protein>
<dbReference type="AlphaFoldDB" id="A0A5J4UHV9"/>